<dbReference type="AlphaFoldDB" id="A0A5U2R1V8"/>
<comment type="caution">
    <text evidence="2">The sequence shown here is derived from an EMBL/GenBank/DDBJ whole genome shotgun (WGS) entry which is preliminary data.</text>
</comment>
<reference evidence="2" key="1">
    <citation type="submission" date="2018-07" db="EMBL/GenBank/DDBJ databases">
        <authorList>
            <consortium name="GenomeTrakr network: Whole genome sequencing for foodborne pathogen traceback"/>
        </authorList>
    </citation>
    <scope>NUCLEOTIDE SEQUENCE</scope>
    <source>
        <strain evidence="1">CFSAN024006</strain>
        <strain evidence="2">CFSAN024046</strain>
    </source>
</reference>
<evidence type="ECO:0000313" key="2">
    <source>
        <dbReference type="EMBL" id="EBP1581928.1"/>
    </source>
</evidence>
<proteinExistence type="predicted"/>
<name>A0A5U2R1V8_SALER</name>
<dbReference type="EMBL" id="AAGKVE010000001">
    <property type="protein sequence ID" value="EBP1581928.1"/>
    <property type="molecule type" value="Genomic_DNA"/>
</dbReference>
<accession>A0A5U2R1V8</accession>
<dbReference type="EMBL" id="AAGKTI010000001">
    <property type="protein sequence ID" value="EBP1374005.1"/>
    <property type="molecule type" value="Genomic_DNA"/>
</dbReference>
<organism evidence="2">
    <name type="scientific">Salmonella enterica</name>
    <name type="common">Salmonella choleraesuis</name>
    <dbReference type="NCBI Taxonomy" id="28901"/>
    <lineage>
        <taxon>Bacteria</taxon>
        <taxon>Pseudomonadati</taxon>
        <taxon>Pseudomonadota</taxon>
        <taxon>Gammaproteobacteria</taxon>
        <taxon>Enterobacterales</taxon>
        <taxon>Enterobacteriaceae</taxon>
        <taxon>Salmonella</taxon>
    </lineage>
</organism>
<gene>
    <name evidence="1" type="ORF">LR93_01070</name>
    <name evidence="2" type="ORF">MA91_00840</name>
</gene>
<evidence type="ECO:0000313" key="1">
    <source>
        <dbReference type="EMBL" id="EBP1374005.1"/>
    </source>
</evidence>
<protein>
    <submittedName>
        <fullName evidence="2">Uncharacterized protein</fullName>
    </submittedName>
</protein>
<sequence>MSLLRKFAWKPAALLPDRQRNHVELAQRPLLRRQRPFLFFFSLPSCSKFNLIQAPHFLLFLAGDYAFSRIWITYEYIDKTIRSAIITLIYNMANLSFRAPGA</sequence>